<evidence type="ECO:0000313" key="1">
    <source>
        <dbReference type="EMBL" id="KAI8022787.1"/>
    </source>
</evidence>
<gene>
    <name evidence="1" type="ORF">LOK49_LG03G03127</name>
</gene>
<accession>A0ACC0IA73</accession>
<proteinExistence type="predicted"/>
<reference evidence="1 2" key="1">
    <citation type="journal article" date="2022" name="Plant J.">
        <title>Chromosome-level genome of Camellia lanceoleosa provides a valuable resource for understanding genome evolution and self-incompatibility.</title>
        <authorList>
            <person name="Gong W."/>
            <person name="Xiao S."/>
            <person name="Wang L."/>
            <person name="Liao Z."/>
            <person name="Chang Y."/>
            <person name="Mo W."/>
            <person name="Hu G."/>
            <person name="Li W."/>
            <person name="Zhao G."/>
            <person name="Zhu H."/>
            <person name="Hu X."/>
            <person name="Ji K."/>
            <person name="Xiang X."/>
            <person name="Song Q."/>
            <person name="Yuan D."/>
            <person name="Jin S."/>
            <person name="Zhang L."/>
        </authorList>
    </citation>
    <scope>NUCLEOTIDE SEQUENCE [LARGE SCALE GENOMIC DNA]</scope>
    <source>
        <strain evidence="1">SQ_2022a</strain>
    </source>
</reference>
<dbReference type="EMBL" id="CM045763">
    <property type="protein sequence ID" value="KAI8022787.1"/>
    <property type="molecule type" value="Genomic_DNA"/>
</dbReference>
<sequence>MYAKCGCIGYAQTVFNKMGCRNPVSWNSIIAGFGNHGHEAKALELFEQMKELGLKPDSVTFIALLTGCNHAGLVDEGLAYFTSMNEIYGIAPDIEHFSCLIDLLGRAGRLKEAEEYIEKFPFGHDPVVLVSFLSAC</sequence>
<keyword evidence="2" id="KW-1185">Reference proteome</keyword>
<comment type="caution">
    <text evidence="1">The sequence shown here is derived from an EMBL/GenBank/DDBJ whole genome shotgun (WGS) entry which is preliminary data.</text>
</comment>
<dbReference type="Proteomes" id="UP001060215">
    <property type="component" value="Chromosome 6"/>
</dbReference>
<evidence type="ECO:0000313" key="2">
    <source>
        <dbReference type="Proteomes" id="UP001060215"/>
    </source>
</evidence>
<organism evidence="1 2">
    <name type="scientific">Camellia lanceoleosa</name>
    <dbReference type="NCBI Taxonomy" id="1840588"/>
    <lineage>
        <taxon>Eukaryota</taxon>
        <taxon>Viridiplantae</taxon>
        <taxon>Streptophyta</taxon>
        <taxon>Embryophyta</taxon>
        <taxon>Tracheophyta</taxon>
        <taxon>Spermatophyta</taxon>
        <taxon>Magnoliopsida</taxon>
        <taxon>eudicotyledons</taxon>
        <taxon>Gunneridae</taxon>
        <taxon>Pentapetalae</taxon>
        <taxon>asterids</taxon>
        <taxon>Ericales</taxon>
        <taxon>Theaceae</taxon>
        <taxon>Camellia</taxon>
    </lineage>
</organism>
<protein>
    <submittedName>
        <fullName evidence="1">Pentatricopeptide repeat-containing protein</fullName>
    </submittedName>
</protein>
<name>A0ACC0IA73_9ERIC</name>